<reference evidence="5 6" key="1">
    <citation type="submission" date="2017-03" db="EMBL/GenBank/DDBJ databases">
        <title>Genome sequence of Clostridium oryzae DSM 28571.</title>
        <authorList>
            <person name="Poehlein A."/>
            <person name="Daniel R."/>
        </authorList>
    </citation>
    <scope>NUCLEOTIDE SEQUENCE [LARGE SCALE GENOMIC DNA]</scope>
    <source>
        <strain evidence="5 6">DSM 28571</strain>
    </source>
</reference>
<dbReference type="InterPro" id="IPR045076">
    <property type="entry name" value="MutS"/>
</dbReference>
<keyword evidence="5" id="KW-0540">Nuclease</keyword>
<proteinExistence type="predicted"/>
<evidence type="ECO:0000313" key="5">
    <source>
        <dbReference type="EMBL" id="OPJ62876.1"/>
    </source>
</evidence>
<keyword evidence="5" id="KW-0255">Endonuclease</keyword>
<dbReference type="PANTHER" id="PTHR11361">
    <property type="entry name" value="DNA MISMATCH REPAIR PROTEIN MUTS FAMILY MEMBER"/>
    <property type="match status" value="1"/>
</dbReference>
<gene>
    <name evidence="5" type="primary">mutS2_1</name>
    <name evidence="5" type="ORF">CLORY_15000</name>
</gene>
<dbReference type="SMART" id="SM00534">
    <property type="entry name" value="MUTSac"/>
    <property type="match status" value="1"/>
</dbReference>
<dbReference type="Pfam" id="PF00488">
    <property type="entry name" value="MutS_V"/>
    <property type="match status" value="1"/>
</dbReference>
<dbReference type="STRING" id="1450648.CLORY_15000"/>
<dbReference type="Gene3D" id="3.40.50.300">
    <property type="entry name" value="P-loop containing nucleotide triphosphate hydrolases"/>
    <property type="match status" value="1"/>
</dbReference>
<evidence type="ECO:0000259" key="4">
    <source>
        <dbReference type="SMART" id="SM00534"/>
    </source>
</evidence>
<dbReference type="EMBL" id="MZGV01000012">
    <property type="protein sequence ID" value="OPJ62876.1"/>
    <property type="molecule type" value="Genomic_DNA"/>
</dbReference>
<sequence>MSQSVLVNRVSLLWPDEETRKKSKKIISLSDDSCTDIGLDKLIDEFGVTGAYRAFIKSVFTNMCEDTNVINYRLDIIDDIINNPEIELCLTNIFSIACEVERISVPESADSPYVQKLVKSFRETDLYGNCLCRCKASILKVSKKLKAQGLCKLRDIVMYLSEKFEYDDNICVAEQEDEFIKPASITLGINLDTNLRPMEAAILSVNNYKYTKAPFLNRLIDGSNDFHTNYNFHPNGESGIKNTIIKGLEEASESVVRIDSSALQLSLISDLDRMMKNTINALRTIIHRYINTYSQFFVDLKYELLFFLGAVRIIKKINCIGMKMVRPKAYPKDMKVCNIKKLYNINLAFRSEQSKPITIVQNDIAFSENSNIFILTGPNSGGKTTYINALSLIQVLFQAGMYIPAQEASLSPVDNIYTHFSSEEKKDTDYGRLGEEAHRLDYIFKHATNYSFIVLNESLASTSPSECLIMSKDIVYGLKLLNVRAIFATHLHELASTIDEINTTCEGKGAVCSLVAGAERKHSLTNADCFQRTYKVIKAPPEGLSYAKDIAESFGISYAQIKKTLHQRLMI</sequence>
<accession>A0A1V4ISH8</accession>
<dbReference type="AlphaFoldDB" id="A0A1V4ISH8"/>
<name>A0A1V4ISH8_9CLOT</name>
<dbReference type="Proteomes" id="UP000190080">
    <property type="component" value="Unassembled WGS sequence"/>
</dbReference>
<dbReference type="EC" id="3.1.-.-" evidence="5"/>
<dbReference type="RefSeq" id="WP_079422910.1">
    <property type="nucleotide sequence ID" value="NZ_MZGV01000012.1"/>
</dbReference>
<dbReference type="GO" id="GO:0016787">
    <property type="term" value="F:hydrolase activity"/>
    <property type="evidence" value="ECO:0007669"/>
    <property type="project" value="UniProtKB-KW"/>
</dbReference>
<evidence type="ECO:0000256" key="1">
    <source>
        <dbReference type="ARBA" id="ARBA00022741"/>
    </source>
</evidence>
<dbReference type="GO" id="GO:0005524">
    <property type="term" value="F:ATP binding"/>
    <property type="evidence" value="ECO:0007669"/>
    <property type="project" value="UniProtKB-KW"/>
</dbReference>
<keyword evidence="3" id="KW-0238">DNA-binding</keyword>
<keyword evidence="1" id="KW-0547">Nucleotide-binding</keyword>
<evidence type="ECO:0000256" key="2">
    <source>
        <dbReference type="ARBA" id="ARBA00022840"/>
    </source>
</evidence>
<dbReference type="GO" id="GO:0005829">
    <property type="term" value="C:cytosol"/>
    <property type="evidence" value="ECO:0007669"/>
    <property type="project" value="TreeGrafter"/>
</dbReference>
<protein>
    <submittedName>
        <fullName evidence="5">Endonuclease MutS2</fullName>
        <ecNumber evidence="5">3.1.-.-</ecNumber>
    </submittedName>
</protein>
<dbReference type="GO" id="GO:0030983">
    <property type="term" value="F:mismatched DNA binding"/>
    <property type="evidence" value="ECO:0007669"/>
    <property type="project" value="InterPro"/>
</dbReference>
<feature type="domain" description="DNA mismatch repair proteins mutS family" evidence="4">
    <location>
        <begin position="370"/>
        <end position="569"/>
    </location>
</feature>
<evidence type="ECO:0000256" key="3">
    <source>
        <dbReference type="ARBA" id="ARBA00023125"/>
    </source>
</evidence>
<comment type="caution">
    <text evidence="5">The sequence shown here is derived from an EMBL/GenBank/DDBJ whole genome shotgun (WGS) entry which is preliminary data.</text>
</comment>
<dbReference type="InterPro" id="IPR027417">
    <property type="entry name" value="P-loop_NTPase"/>
</dbReference>
<keyword evidence="5" id="KW-0378">Hydrolase</keyword>
<dbReference type="GO" id="GO:0004519">
    <property type="term" value="F:endonuclease activity"/>
    <property type="evidence" value="ECO:0007669"/>
    <property type="project" value="UniProtKB-KW"/>
</dbReference>
<dbReference type="OrthoDB" id="9808166at2"/>
<keyword evidence="6" id="KW-1185">Reference proteome</keyword>
<dbReference type="InterPro" id="IPR000432">
    <property type="entry name" value="DNA_mismatch_repair_MutS_C"/>
</dbReference>
<dbReference type="SUPFAM" id="SSF52540">
    <property type="entry name" value="P-loop containing nucleoside triphosphate hydrolases"/>
    <property type="match status" value="1"/>
</dbReference>
<evidence type="ECO:0000313" key="6">
    <source>
        <dbReference type="Proteomes" id="UP000190080"/>
    </source>
</evidence>
<dbReference type="GO" id="GO:0140664">
    <property type="term" value="F:ATP-dependent DNA damage sensor activity"/>
    <property type="evidence" value="ECO:0007669"/>
    <property type="project" value="InterPro"/>
</dbReference>
<dbReference type="PANTHER" id="PTHR11361:SF34">
    <property type="entry name" value="DNA MISMATCH REPAIR PROTEIN MSH1, MITOCHONDRIAL"/>
    <property type="match status" value="1"/>
</dbReference>
<keyword evidence="2" id="KW-0067">ATP-binding</keyword>
<organism evidence="5 6">
    <name type="scientific">Clostridium oryzae</name>
    <dbReference type="NCBI Taxonomy" id="1450648"/>
    <lineage>
        <taxon>Bacteria</taxon>
        <taxon>Bacillati</taxon>
        <taxon>Bacillota</taxon>
        <taxon>Clostridia</taxon>
        <taxon>Eubacteriales</taxon>
        <taxon>Clostridiaceae</taxon>
        <taxon>Clostridium</taxon>
    </lineage>
</organism>
<dbReference type="GO" id="GO:0006298">
    <property type="term" value="P:mismatch repair"/>
    <property type="evidence" value="ECO:0007669"/>
    <property type="project" value="InterPro"/>
</dbReference>